<dbReference type="GO" id="GO:0043565">
    <property type="term" value="F:sequence-specific DNA binding"/>
    <property type="evidence" value="ECO:0007669"/>
    <property type="project" value="InterPro"/>
</dbReference>
<dbReference type="FunFam" id="2.20.25.80:FF:000004">
    <property type="entry name" value="WRKY transcription factor 65"/>
    <property type="match status" value="1"/>
</dbReference>
<evidence type="ECO:0000256" key="6">
    <source>
        <dbReference type="SAM" id="MobiDB-lite"/>
    </source>
</evidence>
<dbReference type="InterPro" id="IPR003657">
    <property type="entry name" value="WRKY_dom"/>
</dbReference>
<dbReference type="SUPFAM" id="SSF118290">
    <property type="entry name" value="WRKY DNA-binding domain"/>
    <property type="match status" value="1"/>
</dbReference>
<feature type="domain" description="WRKY" evidence="7">
    <location>
        <begin position="250"/>
        <end position="316"/>
    </location>
</feature>
<evidence type="ECO:0000313" key="8">
    <source>
        <dbReference type="EMBL" id="KAK4744032.1"/>
    </source>
</evidence>
<keyword evidence="3" id="KW-0238">DNA-binding</keyword>
<dbReference type="GO" id="GO:0003700">
    <property type="term" value="F:DNA-binding transcription factor activity"/>
    <property type="evidence" value="ECO:0007669"/>
    <property type="project" value="InterPro"/>
</dbReference>
<sequence length="329" mass="35612">MAVELMMDCRSDLFSLRGVISAGIKSVENLTKLLAQPCKDASSPSSSSSAVPRPEIETATDVAVDNFRKVISLLDRSMTGHARFRRSTAAVNPPEQAADRADGTDLPGGSAFQVYGPSSIQRLPLLPLPYNQNPLAAEKEDPVSEKVVTTTINFGPPPPMISNSAVNSSFLWSLTSGENNNVQRSLSISSSGFKISHQKPPLSISSSFTTVKRNCSSVDDGASSGRCHCSSKKRKLRMKRVIRVPAISSKMADIPPDDYSWRKYGQKPIKGSPHPRGYYKCSSVRGCPARKHVERALDDSTILIVTYEGEHNHSLSAADSKSAFVLESS</sequence>
<evidence type="ECO:0000256" key="2">
    <source>
        <dbReference type="ARBA" id="ARBA00023015"/>
    </source>
</evidence>
<dbReference type="SMART" id="SM00774">
    <property type="entry name" value="WRKY"/>
    <property type="match status" value="1"/>
</dbReference>
<dbReference type="InterPro" id="IPR036576">
    <property type="entry name" value="WRKY_dom_sf"/>
</dbReference>
<dbReference type="GO" id="GO:0005516">
    <property type="term" value="F:calmodulin binding"/>
    <property type="evidence" value="ECO:0007669"/>
    <property type="project" value="UniProtKB-ARBA"/>
</dbReference>
<dbReference type="PANTHER" id="PTHR31282">
    <property type="entry name" value="WRKY TRANSCRIPTION FACTOR 21-RELATED"/>
    <property type="match status" value="1"/>
</dbReference>
<keyword evidence="9" id="KW-1185">Reference proteome</keyword>
<evidence type="ECO:0000256" key="5">
    <source>
        <dbReference type="ARBA" id="ARBA00023242"/>
    </source>
</evidence>
<dbReference type="Pfam" id="PF03106">
    <property type="entry name" value="WRKY"/>
    <property type="match status" value="1"/>
</dbReference>
<comment type="subcellular location">
    <subcellularLocation>
        <location evidence="1">Nucleus</location>
    </subcellularLocation>
</comment>
<feature type="region of interest" description="Disordered" evidence="6">
    <location>
        <begin position="85"/>
        <end position="110"/>
    </location>
</feature>
<dbReference type="GO" id="GO:0005634">
    <property type="term" value="C:nucleus"/>
    <property type="evidence" value="ECO:0007669"/>
    <property type="project" value="UniProtKB-SubCell"/>
</dbReference>
<dbReference type="PROSITE" id="PS50811">
    <property type="entry name" value="WRKY"/>
    <property type="match status" value="1"/>
</dbReference>
<evidence type="ECO:0000313" key="9">
    <source>
        <dbReference type="Proteomes" id="UP001345219"/>
    </source>
</evidence>
<reference evidence="8 9" key="1">
    <citation type="journal article" date="2023" name="Hortic Res">
        <title>Pangenome of water caltrop reveals structural variations and asymmetric subgenome divergence after allopolyploidization.</title>
        <authorList>
            <person name="Zhang X."/>
            <person name="Chen Y."/>
            <person name="Wang L."/>
            <person name="Yuan Y."/>
            <person name="Fang M."/>
            <person name="Shi L."/>
            <person name="Lu R."/>
            <person name="Comes H.P."/>
            <person name="Ma Y."/>
            <person name="Chen Y."/>
            <person name="Huang G."/>
            <person name="Zhou Y."/>
            <person name="Zheng Z."/>
            <person name="Qiu Y."/>
        </authorList>
    </citation>
    <scope>NUCLEOTIDE SEQUENCE [LARGE SCALE GENOMIC DNA]</scope>
    <source>
        <tissue evidence="8">Roots</tissue>
    </source>
</reference>
<protein>
    <recommendedName>
        <fullName evidence="7">WRKY domain-containing protein</fullName>
    </recommendedName>
</protein>
<proteinExistence type="predicted"/>
<keyword evidence="5" id="KW-0539">Nucleus</keyword>
<dbReference type="Gene3D" id="2.20.25.80">
    <property type="entry name" value="WRKY domain"/>
    <property type="match status" value="1"/>
</dbReference>
<dbReference type="InterPro" id="IPR018872">
    <property type="entry name" value="Zn-cluster-dom"/>
</dbReference>
<accession>A0AAN7GQC1</accession>
<dbReference type="Proteomes" id="UP001345219">
    <property type="component" value="Chromosome 9"/>
</dbReference>
<evidence type="ECO:0000256" key="3">
    <source>
        <dbReference type="ARBA" id="ARBA00023125"/>
    </source>
</evidence>
<organism evidence="8 9">
    <name type="scientific">Trapa incisa</name>
    <dbReference type="NCBI Taxonomy" id="236973"/>
    <lineage>
        <taxon>Eukaryota</taxon>
        <taxon>Viridiplantae</taxon>
        <taxon>Streptophyta</taxon>
        <taxon>Embryophyta</taxon>
        <taxon>Tracheophyta</taxon>
        <taxon>Spermatophyta</taxon>
        <taxon>Magnoliopsida</taxon>
        <taxon>eudicotyledons</taxon>
        <taxon>Gunneridae</taxon>
        <taxon>Pentapetalae</taxon>
        <taxon>rosids</taxon>
        <taxon>malvids</taxon>
        <taxon>Myrtales</taxon>
        <taxon>Lythraceae</taxon>
        <taxon>Trapa</taxon>
    </lineage>
</organism>
<name>A0AAN7GQC1_9MYRT</name>
<dbReference type="InterPro" id="IPR044810">
    <property type="entry name" value="WRKY_plant"/>
</dbReference>
<keyword evidence="4" id="KW-0804">Transcription</keyword>
<gene>
    <name evidence="8" type="ORF">SAY87_010344</name>
</gene>
<dbReference type="EMBL" id="JAXIOK010000022">
    <property type="protein sequence ID" value="KAK4744032.1"/>
    <property type="molecule type" value="Genomic_DNA"/>
</dbReference>
<evidence type="ECO:0000259" key="7">
    <source>
        <dbReference type="PROSITE" id="PS50811"/>
    </source>
</evidence>
<keyword evidence="2" id="KW-0805">Transcription regulation</keyword>
<evidence type="ECO:0000256" key="1">
    <source>
        <dbReference type="ARBA" id="ARBA00004123"/>
    </source>
</evidence>
<dbReference type="AlphaFoldDB" id="A0AAN7GQC1"/>
<comment type="caution">
    <text evidence="8">The sequence shown here is derived from an EMBL/GenBank/DDBJ whole genome shotgun (WGS) entry which is preliminary data.</text>
</comment>
<evidence type="ECO:0000256" key="4">
    <source>
        <dbReference type="ARBA" id="ARBA00023163"/>
    </source>
</evidence>
<dbReference type="Pfam" id="PF10533">
    <property type="entry name" value="Plant_zn_clust"/>
    <property type="match status" value="1"/>
</dbReference>